<evidence type="ECO:0000313" key="2">
    <source>
        <dbReference type="EMBL" id="KAK9793178.1"/>
    </source>
</evidence>
<reference evidence="2 3" key="1">
    <citation type="journal article" date="2024" name="Nat. Commun.">
        <title>Phylogenomics reveals the evolutionary origins of lichenization in chlorophyte algae.</title>
        <authorList>
            <person name="Puginier C."/>
            <person name="Libourel C."/>
            <person name="Otte J."/>
            <person name="Skaloud P."/>
            <person name="Haon M."/>
            <person name="Grisel S."/>
            <person name="Petersen M."/>
            <person name="Berrin J.G."/>
            <person name="Delaux P.M."/>
            <person name="Dal Grande F."/>
            <person name="Keller J."/>
        </authorList>
    </citation>
    <scope>NUCLEOTIDE SEQUENCE [LARGE SCALE GENOMIC DNA]</scope>
    <source>
        <strain evidence="2 3">SAG 2036</strain>
    </source>
</reference>
<evidence type="ECO:0000313" key="3">
    <source>
        <dbReference type="Proteomes" id="UP001465755"/>
    </source>
</evidence>
<name>A0AAW1NST2_9CHLO</name>
<dbReference type="Pfam" id="PF22832">
    <property type="entry name" value="PsaO_TMD"/>
    <property type="match status" value="1"/>
</dbReference>
<evidence type="ECO:0008006" key="4">
    <source>
        <dbReference type="Google" id="ProtNLM"/>
    </source>
</evidence>
<dbReference type="EMBL" id="JALJOQ010000154">
    <property type="protein sequence ID" value="KAK9793178.1"/>
    <property type="molecule type" value="Genomic_DNA"/>
</dbReference>
<proteinExistence type="predicted"/>
<protein>
    <recommendedName>
        <fullName evidence="4">Photosystem I subunit O</fullName>
    </recommendedName>
</protein>
<evidence type="ECO:0000256" key="1">
    <source>
        <dbReference type="SAM" id="Phobius"/>
    </source>
</evidence>
<comment type="caution">
    <text evidence="2">The sequence shown here is derived from an EMBL/GenBank/DDBJ whole genome shotgun (WGS) entry which is preliminary data.</text>
</comment>
<keyword evidence="1" id="KW-1133">Transmembrane helix</keyword>
<sequence length="148" mass="16109">MAAMGLRLPAAKSSCLAGFMGAHIAPALPQRRSALAPRRLAVVAATTPQNQDWLQGWLRKDPYVLVAAFAGWTIPTATPIPGPNNPDQASFFGNFLATIGDNLSHFPIGPKIDDPFWLYLVFYHAGLFLAITLGQIGWQGRKQGYFDN</sequence>
<keyword evidence="1" id="KW-0472">Membrane</keyword>
<keyword evidence="3" id="KW-1185">Reference proteome</keyword>
<dbReference type="AlphaFoldDB" id="A0AAW1NST2"/>
<dbReference type="PANTHER" id="PTHR36311:SF1">
    <property type="entry name" value="PHOTOSYSTEM I SUBUNIT O"/>
    <property type="match status" value="1"/>
</dbReference>
<accession>A0AAW1NST2</accession>
<dbReference type="PANTHER" id="PTHR36311">
    <property type="entry name" value="PHOTOSYSTEM I SUBUNIT O"/>
    <property type="match status" value="1"/>
</dbReference>
<feature type="transmembrane region" description="Helical" evidence="1">
    <location>
        <begin position="116"/>
        <end position="138"/>
    </location>
</feature>
<dbReference type="Proteomes" id="UP001465755">
    <property type="component" value="Unassembled WGS sequence"/>
</dbReference>
<organism evidence="2 3">
    <name type="scientific">Symbiochloris irregularis</name>
    <dbReference type="NCBI Taxonomy" id="706552"/>
    <lineage>
        <taxon>Eukaryota</taxon>
        <taxon>Viridiplantae</taxon>
        <taxon>Chlorophyta</taxon>
        <taxon>core chlorophytes</taxon>
        <taxon>Trebouxiophyceae</taxon>
        <taxon>Trebouxiales</taxon>
        <taxon>Trebouxiaceae</taxon>
        <taxon>Symbiochloris</taxon>
    </lineage>
</organism>
<keyword evidence="1" id="KW-0812">Transmembrane</keyword>
<gene>
    <name evidence="2" type="ORF">WJX73_007691</name>
</gene>
<dbReference type="InterPro" id="IPR017498">
    <property type="entry name" value="PSI_PsaO"/>
</dbReference>